<organism evidence="1 2">
    <name type="scientific">Parafrankia irregularis</name>
    <dbReference type="NCBI Taxonomy" id="795642"/>
    <lineage>
        <taxon>Bacteria</taxon>
        <taxon>Bacillati</taxon>
        <taxon>Actinomycetota</taxon>
        <taxon>Actinomycetes</taxon>
        <taxon>Frankiales</taxon>
        <taxon>Frankiaceae</taxon>
        <taxon>Parafrankia</taxon>
    </lineage>
</organism>
<protein>
    <submittedName>
        <fullName evidence="1">Uncharacterized protein</fullName>
    </submittedName>
</protein>
<evidence type="ECO:0000313" key="1">
    <source>
        <dbReference type="EMBL" id="CUU53649.1"/>
    </source>
</evidence>
<proteinExistence type="predicted"/>
<dbReference type="Proteomes" id="UP000198802">
    <property type="component" value="Unassembled WGS sequence"/>
</dbReference>
<keyword evidence="2" id="KW-1185">Reference proteome</keyword>
<accession>A0A0S4QDW7</accession>
<dbReference type="EMBL" id="FAOZ01000001">
    <property type="protein sequence ID" value="CUU53649.1"/>
    <property type="molecule type" value="Genomic_DNA"/>
</dbReference>
<evidence type="ECO:0000313" key="2">
    <source>
        <dbReference type="Proteomes" id="UP000198802"/>
    </source>
</evidence>
<dbReference type="AlphaFoldDB" id="A0A0S4QDW7"/>
<dbReference type="RefSeq" id="WP_131799376.1">
    <property type="nucleotide sequence ID" value="NZ_FAOZ01000001.1"/>
</dbReference>
<gene>
    <name evidence="1" type="ORF">Ga0074812_101147</name>
</gene>
<sequence>MPVQGVRLADGAVLWVAQTSPVFAAQTTAGGFAYGVEADGVSTVAIELATGQRHGLGIRAPVLAAGGGLALAGGGEDQWIG</sequence>
<reference evidence="2" key="1">
    <citation type="submission" date="2015-11" db="EMBL/GenBank/DDBJ databases">
        <authorList>
            <person name="Varghese N."/>
        </authorList>
    </citation>
    <scope>NUCLEOTIDE SEQUENCE [LARGE SCALE GENOMIC DNA]</scope>
    <source>
        <strain evidence="2">DSM 45899</strain>
    </source>
</reference>
<name>A0A0S4QDW7_9ACTN</name>